<dbReference type="GO" id="GO:0001522">
    <property type="term" value="P:pseudouridine synthesis"/>
    <property type="evidence" value="ECO:0007669"/>
    <property type="project" value="InterPro"/>
</dbReference>
<dbReference type="RefSeq" id="WP_057663549.1">
    <property type="nucleotide sequence ID" value="NZ_JACIUV010000003.1"/>
</dbReference>
<dbReference type="PROSITE" id="PS50889">
    <property type="entry name" value="S4"/>
    <property type="match status" value="1"/>
</dbReference>
<proteinExistence type="predicted"/>
<protein>
    <recommendedName>
        <fullName evidence="6">Dual-specificity RNA pseudouridine synthase RluF</fullName>
        <ecNumber evidence="5">5.4.99.21</ecNumber>
    </recommendedName>
    <alternativeName>
        <fullName evidence="8">23S rRNA pseudouridine(2604) synthase</fullName>
    </alternativeName>
    <alternativeName>
        <fullName evidence="10">Ribosomal large subunit pseudouridine synthase F</fullName>
    </alternativeName>
    <alternativeName>
        <fullName evidence="9">rRNA pseudouridylate synthase F</fullName>
    </alternativeName>
    <alternativeName>
        <fullName evidence="11">rRNA-uridine isomerase F</fullName>
    </alternativeName>
    <alternativeName>
        <fullName evidence="7">tRNA(Tyr) pseudouridine(35) synthase</fullName>
    </alternativeName>
</protein>
<reference evidence="14 16" key="1">
    <citation type="submission" date="2015-05" db="EMBL/GenBank/DDBJ databases">
        <title>Genome sequencing and analysis of members of genus Stenotrophomonas.</title>
        <authorList>
            <person name="Patil P.P."/>
            <person name="Midha S."/>
            <person name="Patil P.B."/>
        </authorList>
    </citation>
    <scope>NUCLEOTIDE SEQUENCE [LARGE SCALE GENOMIC DNA]</scope>
    <source>
        <strain evidence="14 16">DSM 17805</strain>
    </source>
</reference>
<evidence type="ECO:0000313" key="17">
    <source>
        <dbReference type="Proteomes" id="UP000550609"/>
    </source>
</evidence>
<sequence length="233" mass="25881">MSPEAVRLDKRLVELFDCSRGQARQYIENGWVKVDGVVVEQPQTPVTTEQVELLEGARTDAIEQATMIFNKPSGMDPGQILALITPATQRSDDSSGVRLLQRHFHQMQIAMPLPYIANGLVVVSQDGRMISHLRENARQLENEFEVDVTGPRDTWTQGKVLASLRTGPATKISWQSEQRLRVAGKGFDSAALITACTAAGLKVVALRRLRIGRIGLSKLPPLQWHYLPSDARF</sequence>
<accession>A0A0R0BZU7</accession>
<keyword evidence="16" id="KW-1185">Reference proteome</keyword>
<evidence type="ECO:0000256" key="6">
    <source>
        <dbReference type="ARBA" id="ARBA00039989"/>
    </source>
</evidence>
<dbReference type="STRING" id="266128.ABB25_03060"/>
<evidence type="ECO:0000256" key="11">
    <source>
        <dbReference type="ARBA" id="ARBA00043147"/>
    </source>
</evidence>
<dbReference type="Gene3D" id="3.30.70.1560">
    <property type="entry name" value="Alpha-L RNA-binding motif"/>
    <property type="match status" value="1"/>
</dbReference>
<dbReference type="InterPro" id="IPR042092">
    <property type="entry name" value="PsdUridine_s_RsuA/RluB/E/F_cat"/>
</dbReference>
<evidence type="ECO:0000256" key="7">
    <source>
        <dbReference type="ARBA" id="ARBA00041420"/>
    </source>
</evidence>
<dbReference type="Proteomes" id="UP000051254">
    <property type="component" value="Unassembled WGS sequence"/>
</dbReference>
<dbReference type="InterPro" id="IPR020103">
    <property type="entry name" value="PsdUridine_synth_cat_dom_sf"/>
</dbReference>
<keyword evidence="2" id="KW-0413">Isomerase</keyword>
<dbReference type="Gene3D" id="3.30.70.580">
    <property type="entry name" value="Pseudouridine synthase I, catalytic domain, N-terminal subdomain"/>
    <property type="match status" value="1"/>
</dbReference>
<dbReference type="SUPFAM" id="SSF55120">
    <property type="entry name" value="Pseudouridine synthase"/>
    <property type="match status" value="1"/>
</dbReference>
<dbReference type="AlphaFoldDB" id="A0A0R0BZU7"/>
<evidence type="ECO:0000313" key="15">
    <source>
        <dbReference type="EMBL" id="MBB1116962.1"/>
    </source>
</evidence>
<dbReference type="Proteomes" id="UP000550609">
    <property type="component" value="Unassembled WGS sequence"/>
</dbReference>
<dbReference type="EMBL" id="JACIUV010000003">
    <property type="protein sequence ID" value="MBB1116962.1"/>
    <property type="molecule type" value="Genomic_DNA"/>
</dbReference>
<dbReference type="GO" id="GO:0003723">
    <property type="term" value="F:RNA binding"/>
    <property type="evidence" value="ECO:0007669"/>
    <property type="project" value="UniProtKB-KW"/>
</dbReference>
<evidence type="ECO:0000259" key="13">
    <source>
        <dbReference type="SMART" id="SM00363"/>
    </source>
</evidence>
<evidence type="ECO:0000313" key="14">
    <source>
        <dbReference type="EMBL" id="KRG59554.1"/>
    </source>
</evidence>
<feature type="domain" description="RNA-binding S4" evidence="13">
    <location>
        <begin position="6"/>
        <end position="72"/>
    </location>
</feature>
<dbReference type="InterPro" id="IPR002942">
    <property type="entry name" value="S4_RNA-bd"/>
</dbReference>
<comment type="caution">
    <text evidence="14">The sequence shown here is derived from an EMBL/GenBank/DDBJ whole genome shotgun (WGS) entry which is preliminary data.</text>
</comment>
<evidence type="ECO:0000256" key="10">
    <source>
        <dbReference type="ARBA" id="ARBA00042890"/>
    </source>
</evidence>
<dbReference type="EC" id="5.4.99.21" evidence="5"/>
<accession>A0A7W3V0R5</accession>
<dbReference type="CDD" id="cd00165">
    <property type="entry name" value="S4"/>
    <property type="match status" value="1"/>
</dbReference>
<name>A0A0R0BZU7_9GAMM</name>
<dbReference type="SMART" id="SM00363">
    <property type="entry name" value="S4"/>
    <property type="match status" value="1"/>
</dbReference>
<organism evidence="14 16">
    <name type="scientific">Stenotrophomonas koreensis</name>
    <dbReference type="NCBI Taxonomy" id="266128"/>
    <lineage>
        <taxon>Bacteria</taxon>
        <taxon>Pseudomonadati</taxon>
        <taxon>Pseudomonadota</taxon>
        <taxon>Gammaproteobacteria</taxon>
        <taxon>Lysobacterales</taxon>
        <taxon>Lysobacteraceae</taxon>
        <taxon>Stenotrophomonas</taxon>
    </lineage>
</organism>
<dbReference type="PANTHER" id="PTHR47683">
    <property type="entry name" value="PSEUDOURIDINE SYNTHASE FAMILY PROTEIN-RELATED"/>
    <property type="match status" value="1"/>
</dbReference>
<evidence type="ECO:0000256" key="9">
    <source>
        <dbReference type="ARBA" id="ARBA00042843"/>
    </source>
</evidence>
<dbReference type="Gene3D" id="3.10.290.10">
    <property type="entry name" value="RNA-binding S4 domain"/>
    <property type="match status" value="1"/>
</dbReference>
<comment type="catalytic activity">
    <reaction evidence="4">
        <text>uridine(2604) in 23S rRNA = pseudouridine(2604) in 23S rRNA</text>
        <dbReference type="Rhea" id="RHEA:38875"/>
        <dbReference type="Rhea" id="RHEA-COMP:10093"/>
        <dbReference type="Rhea" id="RHEA-COMP:10094"/>
        <dbReference type="ChEBI" id="CHEBI:65314"/>
        <dbReference type="ChEBI" id="CHEBI:65315"/>
        <dbReference type="EC" id="5.4.99.21"/>
    </reaction>
</comment>
<comment type="catalytic activity">
    <reaction evidence="3">
        <text>uridine(35) in tRNA(Tyr) = pseudouridine(35) in tRNA(Tyr)</text>
        <dbReference type="Rhea" id="RHEA:60556"/>
        <dbReference type="Rhea" id="RHEA-COMP:15607"/>
        <dbReference type="Rhea" id="RHEA-COMP:15608"/>
        <dbReference type="ChEBI" id="CHEBI:65314"/>
        <dbReference type="ChEBI" id="CHEBI:65315"/>
    </reaction>
</comment>
<dbReference type="PATRIC" id="fig|266128.3.peg.2274"/>
<dbReference type="Pfam" id="PF01479">
    <property type="entry name" value="S4"/>
    <property type="match status" value="1"/>
</dbReference>
<keyword evidence="1" id="KW-0698">rRNA processing</keyword>
<evidence type="ECO:0000256" key="5">
    <source>
        <dbReference type="ARBA" id="ARBA00038922"/>
    </source>
</evidence>
<evidence type="ECO:0000256" key="1">
    <source>
        <dbReference type="ARBA" id="ARBA00022552"/>
    </source>
</evidence>
<gene>
    <name evidence="14" type="ORF">ABB25_03060</name>
    <name evidence="15" type="ORF">H4O09_07865</name>
</gene>
<dbReference type="InterPro" id="IPR020094">
    <property type="entry name" value="TruA/RsuA/RluB/E/F_N"/>
</dbReference>
<dbReference type="PANTHER" id="PTHR47683:SF2">
    <property type="entry name" value="RNA-BINDING S4 DOMAIN-CONTAINING PROTEIN"/>
    <property type="match status" value="1"/>
</dbReference>
<evidence type="ECO:0000256" key="3">
    <source>
        <dbReference type="ARBA" id="ARBA00036390"/>
    </source>
</evidence>
<dbReference type="OrthoDB" id="9807213at2"/>
<evidence type="ECO:0000256" key="8">
    <source>
        <dbReference type="ARBA" id="ARBA00041697"/>
    </source>
</evidence>
<keyword evidence="12" id="KW-0694">RNA-binding</keyword>
<evidence type="ECO:0000256" key="2">
    <source>
        <dbReference type="ARBA" id="ARBA00023235"/>
    </source>
</evidence>
<evidence type="ECO:0000256" key="12">
    <source>
        <dbReference type="PROSITE-ProRule" id="PRU00182"/>
    </source>
</evidence>
<evidence type="ECO:0000256" key="4">
    <source>
        <dbReference type="ARBA" id="ARBA00036535"/>
    </source>
</evidence>
<dbReference type="EMBL" id="LDJH01000006">
    <property type="protein sequence ID" value="KRG59554.1"/>
    <property type="molecule type" value="Genomic_DNA"/>
</dbReference>
<dbReference type="GO" id="GO:0160138">
    <property type="term" value="F:23S rRNA pseudouridine(2604) synthase activity"/>
    <property type="evidence" value="ECO:0007669"/>
    <property type="project" value="UniProtKB-EC"/>
</dbReference>
<dbReference type="SUPFAM" id="SSF55174">
    <property type="entry name" value="Alpha-L RNA-binding motif"/>
    <property type="match status" value="1"/>
</dbReference>
<dbReference type="GO" id="GO:0006364">
    <property type="term" value="P:rRNA processing"/>
    <property type="evidence" value="ECO:0007669"/>
    <property type="project" value="UniProtKB-KW"/>
</dbReference>
<dbReference type="InterPro" id="IPR036986">
    <property type="entry name" value="S4_RNA-bd_sf"/>
</dbReference>
<evidence type="ECO:0000313" key="16">
    <source>
        <dbReference type="Proteomes" id="UP000051254"/>
    </source>
</evidence>
<dbReference type="InterPro" id="IPR050343">
    <property type="entry name" value="RsuA_PseudoU_synthase"/>
</dbReference>
<reference evidence="15 17" key="2">
    <citation type="submission" date="2020-08" db="EMBL/GenBank/DDBJ databases">
        <title>Stenotrophomonas sp. W1S232.</title>
        <authorList>
            <person name="Deng Y."/>
        </authorList>
    </citation>
    <scope>NUCLEOTIDE SEQUENCE [LARGE SCALE GENOMIC DNA]</scope>
    <source>
        <strain evidence="15 17">W1S232</strain>
    </source>
</reference>